<organism evidence="1">
    <name type="scientific">Arundo donax</name>
    <name type="common">Giant reed</name>
    <name type="synonym">Donax arundinaceus</name>
    <dbReference type="NCBI Taxonomy" id="35708"/>
    <lineage>
        <taxon>Eukaryota</taxon>
        <taxon>Viridiplantae</taxon>
        <taxon>Streptophyta</taxon>
        <taxon>Embryophyta</taxon>
        <taxon>Tracheophyta</taxon>
        <taxon>Spermatophyta</taxon>
        <taxon>Magnoliopsida</taxon>
        <taxon>Liliopsida</taxon>
        <taxon>Poales</taxon>
        <taxon>Poaceae</taxon>
        <taxon>PACMAD clade</taxon>
        <taxon>Arundinoideae</taxon>
        <taxon>Arundineae</taxon>
        <taxon>Arundo</taxon>
    </lineage>
</organism>
<name>A0A0A9GG85_ARUDO</name>
<evidence type="ECO:0000313" key="1">
    <source>
        <dbReference type="EMBL" id="JAE21561.1"/>
    </source>
</evidence>
<accession>A0A0A9GG85</accession>
<sequence length="68" mass="7635">MFNRRLSSRTSFAPLLCKSLYKLPLDKYSVTIDKFGGSVTAPMNRTIFGCLRLFMIATSLINSLKRSG</sequence>
<dbReference type="AlphaFoldDB" id="A0A0A9GG85"/>
<dbReference type="EMBL" id="GBRH01176335">
    <property type="protein sequence ID" value="JAE21561.1"/>
    <property type="molecule type" value="Transcribed_RNA"/>
</dbReference>
<reference evidence="1" key="2">
    <citation type="journal article" date="2015" name="Data Brief">
        <title>Shoot transcriptome of the giant reed, Arundo donax.</title>
        <authorList>
            <person name="Barrero R.A."/>
            <person name="Guerrero F.D."/>
            <person name="Moolhuijzen P."/>
            <person name="Goolsby J.A."/>
            <person name="Tidwell J."/>
            <person name="Bellgard S.E."/>
            <person name="Bellgard M.I."/>
        </authorList>
    </citation>
    <scope>NUCLEOTIDE SEQUENCE</scope>
    <source>
        <tissue evidence="1">Shoot tissue taken approximately 20 cm above the soil surface</tissue>
    </source>
</reference>
<reference evidence="1" key="1">
    <citation type="submission" date="2014-09" db="EMBL/GenBank/DDBJ databases">
        <authorList>
            <person name="Magalhaes I.L.F."/>
            <person name="Oliveira U."/>
            <person name="Santos F.R."/>
            <person name="Vidigal T.H.D.A."/>
            <person name="Brescovit A.D."/>
            <person name="Santos A.J."/>
        </authorList>
    </citation>
    <scope>NUCLEOTIDE SEQUENCE</scope>
    <source>
        <tissue evidence="1">Shoot tissue taken approximately 20 cm above the soil surface</tissue>
    </source>
</reference>
<protein>
    <submittedName>
        <fullName evidence="1">CTR2</fullName>
    </submittedName>
</protein>
<proteinExistence type="predicted"/>